<proteinExistence type="predicted"/>
<evidence type="ECO:0000313" key="1">
    <source>
        <dbReference type="EMBL" id="QHT86144.1"/>
    </source>
</evidence>
<organism evidence="1">
    <name type="scientific">viral metagenome</name>
    <dbReference type="NCBI Taxonomy" id="1070528"/>
    <lineage>
        <taxon>unclassified sequences</taxon>
        <taxon>metagenomes</taxon>
        <taxon>organismal metagenomes</taxon>
    </lineage>
</organism>
<dbReference type="EMBL" id="MN740059">
    <property type="protein sequence ID" value="QHT86144.1"/>
    <property type="molecule type" value="Genomic_DNA"/>
</dbReference>
<evidence type="ECO:0008006" key="2">
    <source>
        <dbReference type="Google" id="ProtNLM"/>
    </source>
</evidence>
<dbReference type="AlphaFoldDB" id="A0A6C0HZW9"/>
<name>A0A6C0HZW9_9ZZZZ</name>
<protein>
    <recommendedName>
        <fullName evidence="2">FCP1 homology domain-containing protein</fullName>
    </recommendedName>
</protein>
<reference evidence="1" key="1">
    <citation type="journal article" date="2020" name="Nature">
        <title>Giant virus diversity and host interactions through global metagenomics.</title>
        <authorList>
            <person name="Schulz F."/>
            <person name="Roux S."/>
            <person name="Paez-Espino D."/>
            <person name="Jungbluth S."/>
            <person name="Walsh D.A."/>
            <person name="Denef V.J."/>
            <person name="McMahon K.D."/>
            <person name="Konstantinidis K.T."/>
            <person name="Eloe-Fadrosh E.A."/>
            <person name="Kyrpides N.C."/>
            <person name="Woyke T."/>
        </authorList>
    </citation>
    <scope>NUCLEOTIDE SEQUENCE</scope>
    <source>
        <strain evidence="1">GVMAG-M-3300023184-184</strain>
    </source>
</reference>
<sequence>MYPFYNSYIKIYKGKLFAKANDNIQNRPSKVIVLDLDETIGSFNELFILWKWILSKEYVFENGEQMFFNDLLDLYPEFLRYGILNILEYLYYKKSIDDCSKIYLYTNNQCSPNTKWINIIIKYLEFRLGVTDLFDQMICSFKIDNRIVELKRTTQQKTYSDLIKCTLLPKTTEICFIDNSYYQKMMNDRVYYIQPKSYFHSLNVGEIIDRFICSQLFVKGTSIELYDWFSKHHTNKNRDAEKDDIIVSQKLMYHLKDFFILTTKKQKTRKVAMNIGRFTRKRRL</sequence>
<accession>A0A6C0HZW9</accession>